<accession>A0A2H0RF23</accession>
<organism evidence="1 2">
    <name type="scientific">Candidatus Vogelbacteria bacterium CG10_big_fil_rev_8_21_14_0_10_51_16</name>
    <dbReference type="NCBI Taxonomy" id="1975045"/>
    <lineage>
        <taxon>Bacteria</taxon>
        <taxon>Candidatus Vogeliibacteriota</taxon>
    </lineage>
</organism>
<dbReference type="Proteomes" id="UP000228767">
    <property type="component" value="Unassembled WGS sequence"/>
</dbReference>
<protein>
    <submittedName>
        <fullName evidence="1">Uncharacterized protein</fullName>
    </submittedName>
</protein>
<gene>
    <name evidence="1" type="ORF">COV10_01535</name>
</gene>
<dbReference type="EMBL" id="PCYI01000008">
    <property type="protein sequence ID" value="PIR45040.1"/>
    <property type="molecule type" value="Genomic_DNA"/>
</dbReference>
<proteinExistence type="predicted"/>
<name>A0A2H0RF23_9BACT</name>
<dbReference type="AlphaFoldDB" id="A0A2H0RF23"/>
<comment type="caution">
    <text evidence="1">The sequence shown here is derived from an EMBL/GenBank/DDBJ whole genome shotgun (WGS) entry which is preliminary data.</text>
</comment>
<sequence>MNEKAEGAKTANWSWKDGQAPVVRRMLDLPHEFVDWLATDVEEEEYIRRYHLLLRVAHGEVVSEGEALTVPEIGQGLEALARALPVPNTERETRDWVHRLHAMTEEVRRQRVADASPVGCQIARYTKLFGDFWRAFAGEDINFVSELPISSEAPPDGFNLPLFRPPVAVKPETLWERTMRMCFPATHSLVVPPDFSKIATAYPA</sequence>
<reference evidence="1 2" key="1">
    <citation type="submission" date="2017-09" db="EMBL/GenBank/DDBJ databases">
        <title>Depth-based differentiation of microbial function through sediment-hosted aquifers and enrichment of novel symbionts in the deep terrestrial subsurface.</title>
        <authorList>
            <person name="Probst A.J."/>
            <person name="Ladd B."/>
            <person name="Jarett J.K."/>
            <person name="Geller-Mcgrath D.E."/>
            <person name="Sieber C.M."/>
            <person name="Emerson J.B."/>
            <person name="Anantharaman K."/>
            <person name="Thomas B.C."/>
            <person name="Malmstrom R."/>
            <person name="Stieglmeier M."/>
            <person name="Klingl A."/>
            <person name="Woyke T."/>
            <person name="Ryan C.M."/>
            <person name="Banfield J.F."/>
        </authorList>
    </citation>
    <scope>NUCLEOTIDE SEQUENCE [LARGE SCALE GENOMIC DNA]</scope>
    <source>
        <strain evidence="1">CG10_big_fil_rev_8_21_14_0_10_51_16</strain>
    </source>
</reference>
<evidence type="ECO:0000313" key="1">
    <source>
        <dbReference type="EMBL" id="PIR45040.1"/>
    </source>
</evidence>
<evidence type="ECO:0000313" key="2">
    <source>
        <dbReference type="Proteomes" id="UP000228767"/>
    </source>
</evidence>